<dbReference type="EMBL" id="JAKKSL010000001">
    <property type="protein sequence ID" value="MCI2282974.1"/>
    <property type="molecule type" value="Genomic_DNA"/>
</dbReference>
<dbReference type="Proteomes" id="UP001139646">
    <property type="component" value="Unassembled WGS sequence"/>
</dbReference>
<reference evidence="1" key="1">
    <citation type="submission" date="2022-01" db="EMBL/GenBank/DDBJ databases">
        <title>Colwellia maritima, isolated from seawater.</title>
        <authorList>
            <person name="Kristyanto S."/>
            <person name="Jung J."/>
            <person name="Jeon C.O."/>
        </authorList>
    </citation>
    <scope>NUCLEOTIDE SEQUENCE</scope>
    <source>
        <strain evidence="1">MSW7</strain>
    </source>
</reference>
<evidence type="ECO:0000313" key="2">
    <source>
        <dbReference type="Proteomes" id="UP001139646"/>
    </source>
</evidence>
<protein>
    <submittedName>
        <fullName evidence="1">Uncharacterized protein</fullName>
    </submittedName>
</protein>
<name>A0ABS9WYA2_9GAMM</name>
<gene>
    <name evidence="1" type="ORF">L3081_05655</name>
</gene>
<organism evidence="1 2">
    <name type="scientific">Colwellia maritima</name>
    <dbReference type="NCBI Taxonomy" id="2912588"/>
    <lineage>
        <taxon>Bacteria</taxon>
        <taxon>Pseudomonadati</taxon>
        <taxon>Pseudomonadota</taxon>
        <taxon>Gammaproteobacteria</taxon>
        <taxon>Alteromonadales</taxon>
        <taxon>Colwelliaceae</taxon>
        <taxon>Colwellia</taxon>
    </lineage>
</organism>
<proteinExistence type="predicted"/>
<sequence length="148" mass="17476">MKKWLFSNDGEITESLTFDEAQNYIKKHAESSLYVWHPTYTYWRPLYEVEDFQLDINIPPPPVAIPKTLLEEYKNKEEALFKILARVDNTLGNTRSVISEMDHDIDMYFTFTEELNTEVKETLEKVSEQYAALQKSIRTSPKSKLVYR</sequence>
<accession>A0ABS9WYA2</accession>
<evidence type="ECO:0000313" key="1">
    <source>
        <dbReference type="EMBL" id="MCI2282974.1"/>
    </source>
</evidence>
<keyword evidence="2" id="KW-1185">Reference proteome</keyword>
<dbReference type="RefSeq" id="WP_242284084.1">
    <property type="nucleotide sequence ID" value="NZ_JAKKSL010000001.1"/>
</dbReference>
<comment type="caution">
    <text evidence="1">The sequence shown here is derived from an EMBL/GenBank/DDBJ whole genome shotgun (WGS) entry which is preliminary data.</text>
</comment>